<dbReference type="InterPro" id="IPR014721">
    <property type="entry name" value="Ribsml_uS5_D2-typ_fold_subgr"/>
</dbReference>
<feature type="domain" description="Elongation factor EFG" evidence="1">
    <location>
        <begin position="32"/>
        <end position="100"/>
    </location>
</feature>
<sequence length="101" mass="10637">MKFYPPVTVAADFRNLVPLVLMSALRRAGTVVHEPTHAFHLEVPATTLGQVLPVLARLRGITRTTTVTDSQAVLDGSVPAASLHSLQRELPGLTGGLGAMG</sequence>
<gene>
    <name evidence="2" type="ORF">ACFQ1S_13550</name>
</gene>
<evidence type="ECO:0000313" key="3">
    <source>
        <dbReference type="Proteomes" id="UP001597045"/>
    </source>
</evidence>
<dbReference type="Gene3D" id="3.30.230.10">
    <property type="match status" value="1"/>
</dbReference>
<dbReference type="InterPro" id="IPR035647">
    <property type="entry name" value="EFG_III/V"/>
</dbReference>
<dbReference type="Pfam" id="PF00679">
    <property type="entry name" value="EFG_C"/>
    <property type="match status" value="1"/>
</dbReference>
<accession>A0ABW3MA15</accession>
<dbReference type="EMBL" id="JBHTIS010000679">
    <property type="protein sequence ID" value="MFD1046505.1"/>
    <property type="molecule type" value="Genomic_DNA"/>
</dbReference>
<proteinExistence type="predicted"/>
<evidence type="ECO:0000259" key="1">
    <source>
        <dbReference type="Pfam" id="PF00679"/>
    </source>
</evidence>
<dbReference type="SUPFAM" id="SSF54980">
    <property type="entry name" value="EF-G C-terminal domain-like"/>
    <property type="match status" value="1"/>
</dbReference>
<organism evidence="2 3">
    <name type="scientific">Kibdelosporangium lantanae</name>
    <dbReference type="NCBI Taxonomy" id="1497396"/>
    <lineage>
        <taxon>Bacteria</taxon>
        <taxon>Bacillati</taxon>
        <taxon>Actinomycetota</taxon>
        <taxon>Actinomycetes</taxon>
        <taxon>Pseudonocardiales</taxon>
        <taxon>Pseudonocardiaceae</taxon>
        <taxon>Kibdelosporangium</taxon>
    </lineage>
</organism>
<dbReference type="InterPro" id="IPR000640">
    <property type="entry name" value="EFG_V-like"/>
</dbReference>
<dbReference type="Gene3D" id="3.30.70.240">
    <property type="match status" value="1"/>
</dbReference>
<dbReference type="Proteomes" id="UP001597045">
    <property type="component" value="Unassembled WGS sequence"/>
</dbReference>
<evidence type="ECO:0000313" key="2">
    <source>
        <dbReference type="EMBL" id="MFD1046505.1"/>
    </source>
</evidence>
<reference evidence="3" key="1">
    <citation type="journal article" date="2019" name="Int. J. Syst. Evol. Microbiol.">
        <title>The Global Catalogue of Microorganisms (GCM) 10K type strain sequencing project: providing services to taxonomists for standard genome sequencing and annotation.</title>
        <authorList>
            <consortium name="The Broad Institute Genomics Platform"/>
            <consortium name="The Broad Institute Genome Sequencing Center for Infectious Disease"/>
            <person name="Wu L."/>
            <person name="Ma J."/>
        </authorList>
    </citation>
    <scope>NUCLEOTIDE SEQUENCE [LARGE SCALE GENOMIC DNA]</scope>
    <source>
        <strain evidence="3">JCM 31486</strain>
    </source>
</reference>
<comment type="caution">
    <text evidence="2">The sequence shown here is derived from an EMBL/GenBank/DDBJ whole genome shotgun (WGS) entry which is preliminary data.</text>
</comment>
<name>A0ABW3MA15_9PSEU</name>
<protein>
    <recommendedName>
        <fullName evidence="1">Elongation factor EFG domain-containing protein</fullName>
    </recommendedName>
</protein>
<keyword evidence="3" id="KW-1185">Reference proteome</keyword>